<feature type="region of interest" description="Disordered" evidence="1">
    <location>
        <begin position="1"/>
        <end position="20"/>
    </location>
</feature>
<dbReference type="Proteomes" id="UP001257060">
    <property type="component" value="Unassembled WGS sequence"/>
</dbReference>
<protein>
    <submittedName>
        <fullName evidence="2">Uncharacterized protein</fullName>
    </submittedName>
</protein>
<proteinExistence type="predicted"/>
<evidence type="ECO:0000256" key="1">
    <source>
        <dbReference type="SAM" id="MobiDB-lite"/>
    </source>
</evidence>
<evidence type="ECO:0000313" key="2">
    <source>
        <dbReference type="EMBL" id="MDS0301180.1"/>
    </source>
</evidence>
<evidence type="ECO:0000313" key="3">
    <source>
        <dbReference type="Proteomes" id="UP001257060"/>
    </source>
</evidence>
<sequence>MSGTANVDLSEWEGALGPQSEDEPMFYELKVSTDRVRLIGSSPGMRFEYSREDFERLVEDGEWLLANDDWENQVYLTSEGEHPY</sequence>
<comment type="caution">
    <text evidence="2">The sequence shown here is derived from an EMBL/GenBank/DDBJ whole genome shotgun (WGS) entry which is preliminary data.</text>
</comment>
<gene>
    <name evidence="2" type="ORF">NDI76_20800</name>
</gene>
<accession>A0ABU2GK36</accession>
<name>A0ABU2GK36_9EURY</name>
<organism evidence="2 3">
    <name type="scientific">Halogeometricum salsisoli</name>
    <dbReference type="NCBI Taxonomy" id="2950536"/>
    <lineage>
        <taxon>Archaea</taxon>
        <taxon>Methanobacteriati</taxon>
        <taxon>Methanobacteriota</taxon>
        <taxon>Stenosarchaea group</taxon>
        <taxon>Halobacteria</taxon>
        <taxon>Halobacteriales</taxon>
        <taxon>Haloferacaceae</taxon>
        <taxon>Halogeometricum</taxon>
    </lineage>
</organism>
<dbReference type="RefSeq" id="WP_310926114.1">
    <property type="nucleotide sequence ID" value="NZ_JAMQOP010000006.1"/>
</dbReference>
<reference evidence="2 3" key="1">
    <citation type="submission" date="2022-06" db="EMBL/GenBank/DDBJ databases">
        <title>Halogeometricum sp. a new haloarchaeum isolate from saline soil.</title>
        <authorList>
            <person name="Strakova D."/>
            <person name="Galisteo C."/>
            <person name="Sanchez-Porro C."/>
            <person name="Ventosa A."/>
        </authorList>
    </citation>
    <scope>NUCLEOTIDE SEQUENCE [LARGE SCALE GENOMIC DNA]</scope>
    <source>
        <strain evidence="2 3">S1BR25-6</strain>
    </source>
</reference>
<dbReference type="EMBL" id="JAMQOP010000006">
    <property type="protein sequence ID" value="MDS0301180.1"/>
    <property type="molecule type" value="Genomic_DNA"/>
</dbReference>
<keyword evidence="3" id="KW-1185">Reference proteome</keyword>